<dbReference type="InterPro" id="IPR002068">
    <property type="entry name" value="A-crystallin/Hsp20_dom"/>
</dbReference>
<sequence>MDPVKKLEEGLKELYDSNAGKVERQPDVDIYDLGENLVIYVDLPGVRKDSIKVRVYDRSVEVVASPAQYEGGGKPLRRERISNFPVARKIELPFRLRVDSAKAVYRDGVLQIVIAKAGEYGVAELKID</sequence>
<dbReference type="SUPFAM" id="SSF49764">
    <property type="entry name" value="HSP20-like chaperones"/>
    <property type="match status" value="1"/>
</dbReference>
<dbReference type="RefSeq" id="WP_011901274.1">
    <property type="nucleotide sequence ID" value="NZ_JAAVJF010000005.1"/>
</dbReference>
<dbReference type="PROSITE" id="PS01031">
    <property type="entry name" value="SHSP"/>
    <property type="match status" value="1"/>
</dbReference>
<dbReference type="GeneID" id="5056056"/>
<dbReference type="InterPro" id="IPR031107">
    <property type="entry name" value="Small_HSP"/>
</dbReference>
<evidence type="ECO:0000313" key="4">
    <source>
        <dbReference type="EMBL" id="NYR16261.1"/>
    </source>
</evidence>
<dbReference type="Gene3D" id="2.60.40.790">
    <property type="match status" value="1"/>
</dbReference>
<dbReference type="OMA" id="ERQPDVD"/>
<organism evidence="4 5">
    <name type="scientific">Pyrobaculum arsenaticum</name>
    <dbReference type="NCBI Taxonomy" id="121277"/>
    <lineage>
        <taxon>Archaea</taxon>
        <taxon>Thermoproteota</taxon>
        <taxon>Thermoprotei</taxon>
        <taxon>Thermoproteales</taxon>
        <taxon>Thermoproteaceae</taxon>
        <taxon>Pyrobaculum</taxon>
    </lineage>
</organism>
<proteinExistence type="inferred from homology"/>
<keyword evidence="5" id="KW-1185">Reference proteome</keyword>
<feature type="domain" description="SHSP" evidence="3">
    <location>
        <begin position="19"/>
        <end position="128"/>
    </location>
</feature>
<evidence type="ECO:0000259" key="3">
    <source>
        <dbReference type="PROSITE" id="PS01031"/>
    </source>
</evidence>
<evidence type="ECO:0000256" key="1">
    <source>
        <dbReference type="PROSITE-ProRule" id="PRU00285"/>
    </source>
</evidence>
<accession>A0A7L4PBL4</accession>
<reference evidence="4 5" key="1">
    <citation type="journal article" date="2020" name="Nat. Commun.">
        <title>The structures of two archaeal type IV pili illuminate evolutionary relationships.</title>
        <authorList>
            <person name="Wang F."/>
            <person name="Baquero D.P."/>
            <person name="Su Z."/>
            <person name="Beltran L.C."/>
            <person name="Prangishvili D."/>
            <person name="Krupovic M."/>
            <person name="Egelman E.H."/>
        </authorList>
    </citation>
    <scope>NUCLEOTIDE SEQUENCE [LARGE SCALE GENOMIC DNA]</scope>
    <source>
        <strain evidence="4 5">2GA</strain>
    </source>
</reference>
<comment type="similarity">
    <text evidence="1 2">Belongs to the small heat shock protein (HSP20) family.</text>
</comment>
<dbReference type="InterPro" id="IPR008978">
    <property type="entry name" value="HSP20-like_chaperone"/>
</dbReference>
<evidence type="ECO:0000256" key="2">
    <source>
        <dbReference type="RuleBase" id="RU003616"/>
    </source>
</evidence>
<gene>
    <name evidence="4" type="ORF">HC235_10025</name>
</gene>
<dbReference type="CDD" id="cd06464">
    <property type="entry name" value="ACD_sHsps-like"/>
    <property type="match status" value="1"/>
</dbReference>
<evidence type="ECO:0000313" key="5">
    <source>
        <dbReference type="Proteomes" id="UP000554766"/>
    </source>
</evidence>
<comment type="caution">
    <text evidence="4">The sequence shown here is derived from an EMBL/GenBank/DDBJ whole genome shotgun (WGS) entry which is preliminary data.</text>
</comment>
<name>A0A7L4PBL4_9CREN</name>
<dbReference type="EMBL" id="JAAVJF010000005">
    <property type="protein sequence ID" value="NYR16261.1"/>
    <property type="molecule type" value="Genomic_DNA"/>
</dbReference>
<dbReference type="AlphaFoldDB" id="A0A7L4PBL4"/>
<dbReference type="Proteomes" id="UP000554766">
    <property type="component" value="Unassembled WGS sequence"/>
</dbReference>
<protein>
    <submittedName>
        <fullName evidence="4">Hsp20/alpha crystallin family protein</fullName>
    </submittedName>
</protein>
<dbReference type="PANTHER" id="PTHR11527">
    <property type="entry name" value="HEAT-SHOCK PROTEIN 20 FAMILY MEMBER"/>
    <property type="match status" value="1"/>
</dbReference>
<dbReference type="Pfam" id="PF00011">
    <property type="entry name" value="HSP20"/>
    <property type="match status" value="1"/>
</dbReference>